<evidence type="ECO:0000256" key="3">
    <source>
        <dbReference type="ARBA" id="ARBA00023172"/>
    </source>
</evidence>
<keyword evidence="6" id="KW-0175">Coiled coil</keyword>
<feature type="compositionally biased region" description="Basic and acidic residues" evidence="7">
    <location>
        <begin position="253"/>
        <end position="283"/>
    </location>
</feature>
<evidence type="ECO:0000313" key="9">
    <source>
        <dbReference type="EMBL" id="KAA6396617.1"/>
    </source>
</evidence>
<reference evidence="9 10" key="1">
    <citation type="submission" date="2019-03" db="EMBL/GenBank/DDBJ databases">
        <title>Single cell metagenomics reveals metabolic interactions within the superorganism composed of flagellate Streblomastix strix and complex community of Bacteroidetes bacteria on its surface.</title>
        <authorList>
            <person name="Treitli S.C."/>
            <person name="Kolisko M."/>
            <person name="Husnik F."/>
            <person name="Keeling P."/>
            <person name="Hampl V."/>
        </authorList>
    </citation>
    <scope>NUCLEOTIDE SEQUENCE [LARGE SCALE GENOMIC DNA]</scope>
    <source>
        <strain evidence="9">ST1C</strain>
    </source>
</reference>
<feature type="compositionally biased region" description="Basic and acidic residues" evidence="7">
    <location>
        <begin position="403"/>
        <end position="429"/>
    </location>
</feature>
<comment type="similarity">
    <text evidence="2">Belongs to the HOP2 family.</text>
</comment>
<gene>
    <name evidence="9" type="ORF">EZS28_007853</name>
</gene>
<accession>A0A5J4WNE7</accession>
<dbReference type="Proteomes" id="UP000324800">
    <property type="component" value="Unassembled WGS sequence"/>
</dbReference>
<feature type="coiled-coil region" evidence="6">
    <location>
        <begin position="88"/>
        <end position="122"/>
    </location>
</feature>
<evidence type="ECO:0000256" key="4">
    <source>
        <dbReference type="ARBA" id="ARBA00023242"/>
    </source>
</evidence>
<proteinExistence type="inferred from homology"/>
<feature type="compositionally biased region" description="Basic residues" evidence="7">
    <location>
        <begin position="329"/>
        <end position="338"/>
    </location>
</feature>
<dbReference type="GO" id="GO:0000709">
    <property type="term" value="P:meiotic joint molecule formation"/>
    <property type="evidence" value="ECO:0007669"/>
    <property type="project" value="TreeGrafter"/>
</dbReference>
<keyword evidence="3" id="KW-0233">DNA recombination</keyword>
<dbReference type="GO" id="GO:0120230">
    <property type="term" value="F:recombinase activator activity"/>
    <property type="evidence" value="ECO:0007669"/>
    <property type="project" value="TreeGrafter"/>
</dbReference>
<dbReference type="InterPro" id="IPR036388">
    <property type="entry name" value="WH-like_DNA-bd_sf"/>
</dbReference>
<feature type="compositionally biased region" description="Low complexity" evidence="7">
    <location>
        <begin position="339"/>
        <end position="348"/>
    </location>
</feature>
<evidence type="ECO:0000256" key="2">
    <source>
        <dbReference type="ARBA" id="ARBA00007922"/>
    </source>
</evidence>
<dbReference type="PANTHER" id="PTHR15938:SF0">
    <property type="entry name" value="HOMOLOGOUS-PAIRING PROTEIN 2 HOMOLOG"/>
    <property type="match status" value="1"/>
</dbReference>
<dbReference type="InterPro" id="IPR010776">
    <property type="entry name" value="Hop2_WH_dom"/>
</dbReference>
<feature type="compositionally biased region" description="Basic and acidic residues" evidence="7">
    <location>
        <begin position="298"/>
        <end position="328"/>
    </location>
</feature>
<evidence type="ECO:0000256" key="6">
    <source>
        <dbReference type="SAM" id="Coils"/>
    </source>
</evidence>
<keyword evidence="4" id="KW-0539">Nucleus</keyword>
<dbReference type="EMBL" id="SNRW01001383">
    <property type="protein sequence ID" value="KAA6396617.1"/>
    <property type="molecule type" value="Genomic_DNA"/>
</dbReference>
<feature type="compositionally biased region" description="Basic and acidic residues" evidence="7">
    <location>
        <begin position="354"/>
        <end position="366"/>
    </location>
</feature>
<protein>
    <submittedName>
        <fullName evidence="9">Putative homologous-pairing protein 2</fullName>
    </submittedName>
</protein>
<dbReference type="GO" id="GO:0007129">
    <property type="term" value="P:homologous chromosome pairing at meiosis"/>
    <property type="evidence" value="ECO:0007669"/>
    <property type="project" value="TreeGrafter"/>
</dbReference>
<comment type="caution">
    <text evidence="9">The sequence shown here is derived from an EMBL/GenBank/DDBJ whole genome shotgun (WGS) entry which is preliminary data.</text>
</comment>
<feature type="region of interest" description="Disordered" evidence="7">
    <location>
        <begin position="253"/>
        <end position="522"/>
    </location>
</feature>
<evidence type="ECO:0000256" key="7">
    <source>
        <dbReference type="SAM" id="MobiDB-lite"/>
    </source>
</evidence>
<evidence type="ECO:0000313" key="10">
    <source>
        <dbReference type="Proteomes" id="UP000324800"/>
    </source>
</evidence>
<dbReference type="Pfam" id="PF07106">
    <property type="entry name" value="WHD_TBPIP"/>
    <property type="match status" value="1"/>
</dbReference>
<organism evidence="9 10">
    <name type="scientific">Streblomastix strix</name>
    <dbReference type="NCBI Taxonomy" id="222440"/>
    <lineage>
        <taxon>Eukaryota</taxon>
        <taxon>Metamonada</taxon>
        <taxon>Preaxostyla</taxon>
        <taxon>Oxymonadida</taxon>
        <taxon>Streblomastigidae</taxon>
        <taxon>Streblomastix</taxon>
    </lineage>
</organism>
<keyword evidence="5" id="KW-0469">Meiosis</keyword>
<dbReference type="GO" id="GO:0003690">
    <property type="term" value="F:double-stranded DNA binding"/>
    <property type="evidence" value="ECO:0007669"/>
    <property type="project" value="TreeGrafter"/>
</dbReference>
<dbReference type="GO" id="GO:0120231">
    <property type="term" value="C:DNA recombinase auxiliary factor complex"/>
    <property type="evidence" value="ECO:0007669"/>
    <property type="project" value="TreeGrafter"/>
</dbReference>
<dbReference type="GO" id="GO:0010774">
    <property type="term" value="P:meiotic strand invasion involved in reciprocal meiotic recombination"/>
    <property type="evidence" value="ECO:0007669"/>
    <property type="project" value="TreeGrafter"/>
</dbReference>
<feature type="compositionally biased region" description="Low complexity" evidence="7">
    <location>
        <begin position="367"/>
        <end position="385"/>
    </location>
</feature>
<feature type="compositionally biased region" description="Acidic residues" evidence="7">
    <location>
        <begin position="476"/>
        <end position="486"/>
    </location>
</feature>
<dbReference type="Gene3D" id="1.10.10.10">
    <property type="entry name" value="Winged helix-like DNA-binding domain superfamily/Winged helix DNA-binding domain"/>
    <property type="match status" value="1"/>
</dbReference>
<name>A0A5J4WNE7_9EUKA</name>
<feature type="compositionally biased region" description="Basic and acidic residues" evidence="7">
    <location>
        <begin position="446"/>
        <end position="457"/>
    </location>
</feature>
<dbReference type="OrthoDB" id="272266at2759"/>
<evidence type="ECO:0000256" key="1">
    <source>
        <dbReference type="ARBA" id="ARBA00004123"/>
    </source>
</evidence>
<evidence type="ECO:0000256" key="5">
    <source>
        <dbReference type="ARBA" id="ARBA00023254"/>
    </source>
</evidence>
<feature type="compositionally biased region" description="Polar residues" evidence="7">
    <location>
        <begin position="463"/>
        <end position="475"/>
    </location>
</feature>
<dbReference type="PANTHER" id="PTHR15938">
    <property type="entry name" value="TBP-1 INTERACTING PROTEIN"/>
    <property type="match status" value="1"/>
</dbReference>
<dbReference type="GO" id="GO:0000794">
    <property type="term" value="C:condensed nuclear chromosome"/>
    <property type="evidence" value="ECO:0007669"/>
    <property type="project" value="TreeGrafter"/>
</dbReference>
<sequence>MPPKKKASKGVSKDDAEQVLLDYINKQNRPFSVQNLIDNLHGQVKKAVAQRALDSLAADSRIALKEFGKNKVYFADQTQFEVPSNERIEEIDENIQQAQNELAESEAERKGLEADNNVLQAEPTNEEVEIQTEKFKVQNADMRKRLDKLKEGGIKIDPEYKDRVSKNYGANIAEWKARRRACIDALSNIAEGSGKGQNELINELGIETDEAVGITLKDVEVEGIPKTAIAYLRQKPRIKVLLDQVLNEVEKQREKEQEEEQKRMEEEMAEKLKEYGGDEEMMRRMMMGDQGYTEMTGEEGRYNENDRELMEKDKEEGEKNKEEEETKPKKAKKAKKKTTSTGTAATKEQPASKGKKETKDTKEAKSAKQTSKSVKQTSKQASTPKKTAKSKKIAKDDDDEVKDVDNEAEFRVFDDLKDFNDDDQQRNEQSDDLLMDLQPKPKKRTRNDMEQENKQYPDAEYEQGTNEGVQYNDNQFNDDDTVDSEEEKIKKQKVKKKKKEEGDGTTPKKKARKRVKVEDDDD</sequence>
<feature type="domain" description="Homologous-pairing protein 2 winged helix" evidence="8">
    <location>
        <begin position="15"/>
        <end position="75"/>
    </location>
</feature>
<comment type="subcellular location">
    <subcellularLocation>
        <location evidence="1">Nucleus</location>
    </subcellularLocation>
</comment>
<evidence type="ECO:0000259" key="8">
    <source>
        <dbReference type="Pfam" id="PF07106"/>
    </source>
</evidence>
<dbReference type="AlphaFoldDB" id="A0A5J4WNE7"/>